<accession>A0A318ZCL2</accession>
<feature type="chain" id="PRO_5016300185" description="GPI anchored cell wall protein" evidence="2">
    <location>
        <begin position="22"/>
        <end position="168"/>
    </location>
</feature>
<sequence>MLLFQFAFCISLLAFNNLVTSAPTRACLLFAVGSQPNPDDLQAICITNGQRIKDTIADICGDDTKVAMQQFSDTCASAGYKVVNDTFTISGVSSSTAVPNPTQISSVLATPTGSFSIISSSSSSPLPSSNSSSTPSSYPSQVISAGTSGRHVPAAAFAAVVFGVAAAL</sequence>
<dbReference type="EMBL" id="KZ821233">
    <property type="protein sequence ID" value="PYH45196.1"/>
    <property type="molecule type" value="Genomic_DNA"/>
</dbReference>
<protein>
    <recommendedName>
        <fullName evidence="5">GPI anchored cell wall protein</fullName>
    </recommendedName>
</protein>
<dbReference type="OrthoDB" id="4503189at2759"/>
<reference evidence="3 4" key="1">
    <citation type="submission" date="2016-12" db="EMBL/GenBank/DDBJ databases">
        <title>The genomes of Aspergillus section Nigri reveals drivers in fungal speciation.</title>
        <authorList>
            <consortium name="DOE Joint Genome Institute"/>
            <person name="Vesth T.C."/>
            <person name="Nybo J."/>
            <person name="Theobald S."/>
            <person name="Brandl J."/>
            <person name="Frisvad J.C."/>
            <person name="Nielsen K.F."/>
            <person name="Lyhne E.K."/>
            <person name="Kogle M.E."/>
            <person name="Kuo A."/>
            <person name="Riley R."/>
            <person name="Clum A."/>
            <person name="Nolan M."/>
            <person name="Lipzen A."/>
            <person name="Salamov A."/>
            <person name="Henrissat B."/>
            <person name="Wiebenga A."/>
            <person name="De Vries R.P."/>
            <person name="Grigoriev I.V."/>
            <person name="Mortensen U.H."/>
            <person name="Andersen M.R."/>
            <person name="Baker S.E."/>
        </authorList>
    </citation>
    <scope>NUCLEOTIDE SEQUENCE [LARGE SCALE GENOMIC DNA]</scope>
    <source>
        <strain evidence="3 4">JOP 1030-1</strain>
    </source>
</reference>
<feature type="signal peptide" evidence="2">
    <location>
        <begin position="1"/>
        <end position="21"/>
    </location>
</feature>
<dbReference type="RefSeq" id="XP_025431178.1">
    <property type="nucleotide sequence ID" value="XM_025573445.1"/>
</dbReference>
<name>A0A318ZCL2_9EURO</name>
<keyword evidence="4" id="KW-1185">Reference proteome</keyword>
<gene>
    <name evidence="3" type="ORF">BP01DRAFT_341400</name>
</gene>
<evidence type="ECO:0000313" key="4">
    <source>
        <dbReference type="Proteomes" id="UP000248349"/>
    </source>
</evidence>
<evidence type="ECO:0000256" key="1">
    <source>
        <dbReference type="SAM" id="MobiDB-lite"/>
    </source>
</evidence>
<dbReference type="GeneID" id="37074673"/>
<proteinExistence type="predicted"/>
<keyword evidence="2" id="KW-0732">Signal</keyword>
<organism evidence="3 4">
    <name type="scientific">Aspergillus saccharolyticus JOP 1030-1</name>
    <dbReference type="NCBI Taxonomy" id="1450539"/>
    <lineage>
        <taxon>Eukaryota</taxon>
        <taxon>Fungi</taxon>
        <taxon>Dikarya</taxon>
        <taxon>Ascomycota</taxon>
        <taxon>Pezizomycotina</taxon>
        <taxon>Eurotiomycetes</taxon>
        <taxon>Eurotiomycetidae</taxon>
        <taxon>Eurotiales</taxon>
        <taxon>Aspergillaceae</taxon>
        <taxon>Aspergillus</taxon>
        <taxon>Aspergillus subgen. Circumdati</taxon>
    </lineage>
</organism>
<dbReference type="Proteomes" id="UP000248349">
    <property type="component" value="Unassembled WGS sequence"/>
</dbReference>
<dbReference type="AlphaFoldDB" id="A0A318ZCL2"/>
<evidence type="ECO:0000313" key="3">
    <source>
        <dbReference type="EMBL" id="PYH45196.1"/>
    </source>
</evidence>
<evidence type="ECO:0008006" key="5">
    <source>
        <dbReference type="Google" id="ProtNLM"/>
    </source>
</evidence>
<evidence type="ECO:0000256" key="2">
    <source>
        <dbReference type="SAM" id="SignalP"/>
    </source>
</evidence>
<feature type="region of interest" description="Disordered" evidence="1">
    <location>
        <begin position="121"/>
        <end position="144"/>
    </location>
</feature>
<dbReference type="STRING" id="1450539.A0A318ZCL2"/>